<name>A0AAE0NJU3_9PEZI</name>
<evidence type="ECO:0008006" key="5">
    <source>
        <dbReference type="Google" id="ProtNLM"/>
    </source>
</evidence>
<feature type="signal peptide" evidence="2">
    <location>
        <begin position="1"/>
        <end position="22"/>
    </location>
</feature>
<comment type="caution">
    <text evidence="3">The sequence shown here is derived from an EMBL/GenBank/DDBJ whole genome shotgun (WGS) entry which is preliminary data.</text>
</comment>
<proteinExistence type="predicted"/>
<feature type="chain" id="PRO_5041942688" description="Secreted protein" evidence="2">
    <location>
        <begin position="23"/>
        <end position="126"/>
    </location>
</feature>
<reference evidence="3" key="2">
    <citation type="submission" date="2023-06" db="EMBL/GenBank/DDBJ databases">
        <authorList>
            <consortium name="Lawrence Berkeley National Laboratory"/>
            <person name="Haridas S."/>
            <person name="Hensen N."/>
            <person name="Bonometti L."/>
            <person name="Westerberg I."/>
            <person name="Brannstrom I.O."/>
            <person name="Guillou S."/>
            <person name="Cros-Aarteil S."/>
            <person name="Calhoun S."/>
            <person name="Kuo A."/>
            <person name="Mondo S."/>
            <person name="Pangilinan J."/>
            <person name="Riley R."/>
            <person name="Labutti K."/>
            <person name="Andreopoulos B."/>
            <person name="Lipzen A."/>
            <person name="Chen C."/>
            <person name="Yanf M."/>
            <person name="Daum C."/>
            <person name="Ng V."/>
            <person name="Clum A."/>
            <person name="Steindorff A."/>
            <person name="Ohm R."/>
            <person name="Martin F."/>
            <person name="Silar P."/>
            <person name="Natvig D."/>
            <person name="Lalanne C."/>
            <person name="Gautier V."/>
            <person name="Ament-Velasquez S.L."/>
            <person name="Kruys A."/>
            <person name="Hutchinson M.I."/>
            <person name="Powell A.J."/>
            <person name="Barry K."/>
            <person name="Miller A.N."/>
            <person name="Grigoriev I.V."/>
            <person name="Debuchy R."/>
            <person name="Gladieux P."/>
            <person name="Thoren M.H."/>
            <person name="Johannesson H."/>
        </authorList>
    </citation>
    <scope>NUCLEOTIDE SEQUENCE</scope>
    <source>
        <strain evidence="3">CBS 958.72</strain>
    </source>
</reference>
<reference evidence="3" key="1">
    <citation type="journal article" date="2023" name="Mol. Phylogenet. Evol.">
        <title>Genome-scale phylogeny and comparative genomics of the fungal order Sordariales.</title>
        <authorList>
            <person name="Hensen N."/>
            <person name="Bonometti L."/>
            <person name="Westerberg I."/>
            <person name="Brannstrom I.O."/>
            <person name="Guillou S."/>
            <person name="Cros-Aarteil S."/>
            <person name="Calhoun S."/>
            <person name="Haridas S."/>
            <person name="Kuo A."/>
            <person name="Mondo S."/>
            <person name="Pangilinan J."/>
            <person name="Riley R."/>
            <person name="LaButti K."/>
            <person name="Andreopoulos B."/>
            <person name="Lipzen A."/>
            <person name="Chen C."/>
            <person name="Yan M."/>
            <person name="Daum C."/>
            <person name="Ng V."/>
            <person name="Clum A."/>
            <person name="Steindorff A."/>
            <person name="Ohm R.A."/>
            <person name="Martin F."/>
            <person name="Silar P."/>
            <person name="Natvig D.O."/>
            <person name="Lalanne C."/>
            <person name="Gautier V."/>
            <person name="Ament-Velasquez S.L."/>
            <person name="Kruys A."/>
            <person name="Hutchinson M.I."/>
            <person name="Powell A.J."/>
            <person name="Barry K."/>
            <person name="Miller A.N."/>
            <person name="Grigoriev I.V."/>
            <person name="Debuchy R."/>
            <person name="Gladieux P."/>
            <person name="Hiltunen Thoren M."/>
            <person name="Johannesson H."/>
        </authorList>
    </citation>
    <scope>NUCLEOTIDE SEQUENCE</scope>
    <source>
        <strain evidence="3">CBS 958.72</strain>
    </source>
</reference>
<dbReference type="AlphaFoldDB" id="A0AAE0NJU3"/>
<evidence type="ECO:0000256" key="1">
    <source>
        <dbReference type="SAM" id="Phobius"/>
    </source>
</evidence>
<keyword evidence="2" id="KW-0732">Signal</keyword>
<protein>
    <recommendedName>
        <fullName evidence="5">Secreted protein</fullName>
    </recommendedName>
</protein>
<keyword evidence="1" id="KW-0472">Membrane</keyword>
<evidence type="ECO:0000313" key="4">
    <source>
        <dbReference type="Proteomes" id="UP001287356"/>
    </source>
</evidence>
<gene>
    <name evidence="3" type="ORF">B0T24DRAFT_25944</name>
</gene>
<keyword evidence="1" id="KW-0812">Transmembrane</keyword>
<keyword evidence="1" id="KW-1133">Transmembrane helix</keyword>
<accession>A0AAE0NJU3</accession>
<sequence>MAAFFAFASLLLLRLAIMPAEMSHEHLMMQAIPPFTWRGGDVALPRRLVPRHSGRLAWRHGSGRQTSRGVTGHGRYGGGHGKGAGCLVHMSVWLCWLAGWLSLWPVSISLCFSLCCVNVCVYVQLR</sequence>
<dbReference type="Proteomes" id="UP001287356">
    <property type="component" value="Unassembled WGS sequence"/>
</dbReference>
<dbReference type="EMBL" id="JAULSN010000001">
    <property type="protein sequence ID" value="KAK3382876.1"/>
    <property type="molecule type" value="Genomic_DNA"/>
</dbReference>
<organism evidence="3 4">
    <name type="scientific">Lasiosphaeria ovina</name>
    <dbReference type="NCBI Taxonomy" id="92902"/>
    <lineage>
        <taxon>Eukaryota</taxon>
        <taxon>Fungi</taxon>
        <taxon>Dikarya</taxon>
        <taxon>Ascomycota</taxon>
        <taxon>Pezizomycotina</taxon>
        <taxon>Sordariomycetes</taxon>
        <taxon>Sordariomycetidae</taxon>
        <taxon>Sordariales</taxon>
        <taxon>Lasiosphaeriaceae</taxon>
        <taxon>Lasiosphaeria</taxon>
    </lineage>
</organism>
<keyword evidence="4" id="KW-1185">Reference proteome</keyword>
<evidence type="ECO:0000256" key="2">
    <source>
        <dbReference type="SAM" id="SignalP"/>
    </source>
</evidence>
<feature type="transmembrane region" description="Helical" evidence="1">
    <location>
        <begin position="103"/>
        <end position="125"/>
    </location>
</feature>
<evidence type="ECO:0000313" key="3">
    <source>
        <dbReference type="EMBL" id="KAK3382876.1"/>
    </source>
</evidence>